<protein>
    <submittedName>
        <fullName evidence="3">Erythrocyte band 7 integral membrane-like</fullName>
    </submittedName>
</protein>
<dbReference type="AlphaFoldDB" id="A0A3M7Q470"/>
<evidence type="ECO:0000259" key="2">
    <source>
        <dbReference type="SMART" id="SM00244"/>
    </source>
</evidence>
<dbReference type="InterPro" id="IPR043202">
    <property type="entry name" value="Band-7_stomatin-like"/>
</dbReference>
<dbReference type="InterPro" id="IPR001107">
    <property type="entry name" value="Band_7"/>
</dbReference>
<dbReference type="Gene3D" id="3.30.479.30">
    <property type="entry name" value="Band 7 domain"/>
    <property type="match status" value="1"/>
</dbReference>
<evidence type="ECO:0000313" key="3">
    <source>
        <dbReference type="EMBL" id="RNA06024.1"/>
    </source>
</evidence>
<accession>A0A3M7Q470</accession>
<gene>
    <name evidence="3" type="ORF">BpHYR1_019639</name>
</gene>
<comment type="caution">
    <text evidence="3">The sequence shown here is derived from an EMBL/GenBank/DDBJ whole genome shotgun (WGS) entry which is preliminary data.</text>
</comment>
<sequence length="232" mass="26053">MRTQTFTVPPQEVLTRDSVTVTVDAVVYIRIIDPTSSVVQVENAQFSTRVLASTTIRNIFGTKSLHEILSQREVIANLMQELLDEVTHKWGVSVERVEIKDVSLPHQMQRVMASEAEATREARSKLIAAQGEEKASRCLKEAAQTLADTPTAVQLRYLQTLNTISAETDSTLIFPIPIDITSSLMLSDYKSDDKSNYDDIAKTINEIERDFSAEPTLKHLSSVYLNEAKKYF</sequence>
<dbReference type="Pfam" id="PF01145">
    <property type="entry name" value="Band_7"/>
    <property type="match status" value="1"/>
</dbReference>
<dbReference type="STRING" id="10195.A0A3M7Q470"/>
<keyword evidence="4" id="KW-1185">Reference proteome</keyword>
<dbReference type="Gene3D" id="6.10.250.2090">
    <property type="match status" value="1"/>
</dbReference>
<dbReference type="OrthoDB" id="2105077at2759"/>
<proteinExistence type="inferred from homology"/>
<reference evidence="3 4" key="1">
    <citation type="journal article" date="2018" name="Sci. Rep.">
        <title>Genomic signatures of local adaptation to the degree of environmental predictability in rotifers.</title>
        <authorList>
            <person name="Franch-Gras L."/>
            <person name="Hahn C."/>
            <person name="Garcia-Roger E.M."/>
            <person name="Carmona M.J."/>
            <person name="Serra M."/>
            <person name="Gomez A."/>
        </authorList>
    </citation>
    <scope>NUCLEOTIDE SEQUENCE [LARGE SCALE GENOMIC DNA]</scope>
    <source>
        <strain evidence="3">HYR1</strain>
    </source>
</reference>
<dbReference type="GO" id="GO:0009898">
    <property type="term" value="C:cytoplasmic side of plasma membrane"/>
    <property type="evidence" value="ECO:0007669"/>
    <property type="project" value="UniProtKB-ARBA"/>
</dbReference>
<dbReference type="SMART" id="SM00244">
    <property type="entry name" value="PHB"/>
    <property type="match status" value="1"/>
</dbReference>
<dbReference type="InterPro" id="IPR036013">
    <property type="entry name" value="Band_7/SPFH_dom_sf"/>
</dbReference>
<organism evidence="3 4">
    <name type="scientific">Brachionus plicatilis</name>
    <name type="common">Marine rotifer</name>
    <name type="synonym">Brachionus muelleri</name>
    <dbReference type="NCBI Taxonomy" id="10195"/>
    <lineage>
        <taxon>Eukaryota</taxon>
        <taxon>Metazoa</taxon>
        <taxon>Spiralia</taxon>
        <taxon>Gnathifera</taxon>
        <taxon>Rotifera</taxon>
        <taxon>Eurotatoria</taxon>
        <taxon>Monogononta</taxon>
        <taxon>Pseudotrocha</taxon>
        <taxon>Ploima</taxon>
        <taxon>Brachionidae</taxon>
        <taxon>Brachionus</taxon>
    </lineage>
</organism>
<evidence type="ECO:0000313" key="4">
    <source>
        <dbReference type="Proteomes" id="UP000276133"/>
    </source>
</evidence>
<name>A0A3M7Q470_BRAPC</name>
<dbReference type="PRINTS" id="PR00721">
    <property type="entry name" value="STOMATIN"/>
</dbReference>
<comment type="similarity">
    <text evidence="1">Belongs to the band 7/mec-2 family.</text>
</comment>
<evidence type="ECO:0000256" key="1">
    <source>
        <dbReference type="ARBA" id="ARBA00008164"/>
    </source>
</evidence>
<dbReference type="PANTHER" id="PTHR10264:SF19">
    <property type="entry name" value="AT06885P-RELATED"/>
    <property type="match status" value="1"/>
</dbReference>
<dbReference type="FunFam" id="3.30.479.30:FF:000004">
    <property type="entry name" value="Putative membrane protease family, stomatin"/>
    <property type="match status" value="1"/>
</dbReference>
<dbReference type="InterPro" id="IPR001972">
    <property type="entry name" value="Stomatin_HflK_fam"/>
</dbReference>
<dbReference type="Proteomes" id="UP000276133">
    <property type="component" value="Unassembled WGS sequence"/>
</dbReference>
<dbReference type="SUPFAM" id="SSF117892">
    <property type="entry name" value="Band 7/SPFH domain"/>
    <property type="match status" value="1"/>
</dbReference>
<dbReference type="PANTHER" id="PTHR10264">
    <property type="entry name" value="BAND 7 PROTEIN-RELATED"/>
    <property type="match status" value="1"/>
</dbReference>
<dbReference type="EMBL" id="REGN01007518">
    <property type="protein sequence ID" value="RNA06024.1"/>
    <property type="molecule type" value="Genomic_DNA"/>
</dbReference>
<feature type="domain" description="Band 7" evidence="2">
    <location>
        <begin position="1"/>
        <end position="116"/>
    </location>
</feature>